<accession>A0ABU6DP64</accession>
<gene>
    <name evidence="2" type="ORF">I2F25_01005</name>
</gene>
<dbReference type="Proteomes" id="UP001339883">
    <property type="component" value="Unassembled WGS sequence"/>
</dbReference>
<feature type="chain" id="PRO_5046477898" evidence="1">
    <location>
        <begin position="21"/>
        <end position="208"/>
    </location>
</feature>
<dbReference type="EMBL" id="VTDN01000001">
    <property type="protein sequence ID" value="MEB5475644.1"/>
    <property type="molecule type" value="Genomic_DNA"/>
</dbReference>
<keyword evidence="1" id="KW-0732">Signal</keyword>
<organism evidence="2 3">
    <name type="scientific">Acinetobacter pollinis</name>
    <dbReference type="NCBI Taxonomy" id="2605270"/>
    <lineage>
        <taxon>Bacteria</taxon>
        <taxon>Pseudomonadati</taxon>
        <taxon>Pseudomonadota</taxon>
        <taxon>Gammaproteobacteria</taxon>
        <taxon>Moraxellales</taxon>
        <taxon>Moraxellaceae</taxon>
        <taxon>Acinetobacter</taxon>
    </lineage>
</organism>
<reference evidence="2 3" key="1">
    <citation type="submission" date="2019-08" db="EMBL/GenBank/DDBJ databases">
        <title>Five species of Acinetobacter isolated from floral nectar and animal pollinators.</title>
        <authorList>
            <person name="Hendry T.A."/>
        </authorList>
    </citation>
    <scope>NUCLEOTIDE SEQUENCE [LARGE SCALE GENOMIC DNA]</scope>
    <source>
        <strain evidence="2 3">MD18.27</strain>
    </source>
</reference>
<keyword evidence="3" id="KW-1185">Reference proteome</keyword>
<sequence length="208" mass="23744">MNMKHIAVSLLTLISTPLFADQCEYPHNEPALLGDGSQRIIRQQARNTWEDWVWRGRQSDGQPFRCPRVGTQSCMYMWSKAQTTGYSWAVGGTFNFDKIPVIGALMPGSINGNYSKNKSITTTFGWNVTVQPGYSAEPIQVIQRRWMRGVYKGAFVQTGGMCSGAPDWAHFAWPKRHSMYRWDPNRIASSWTSNIEVGKFATYHIYKY</sequence>
<comment type="caution">
    <text evidence="2">The sequence shown here is derived from an EMBL/GenBank/DDBJ whole genome shotgun (WGS) entry which is preliminary data.</text>
</comment>
<evidence type="ECO:0000256" key="1">
    <source>
        <dbReference type="SAM" id="SignalP"/>
    </source>
</evidence>
<proteinExistence type="predicted"/>
<feature type="signal peptide" evidence="1">
    <location>
        <begin position="1"/>
        <end position="20"/>
    </location>
</feature>
<evidence type="ECO:0000313" key="3">
    <source>
        <dbReference type="Proteomes" id="UP001339883"/>
    </source>
</evidence>
<name>A0ABU6DP64_9GAMM</name>
<evidence type="ECO:0000313" key="2">
    <source>
        <dbReference type="EMBL" id="MEB5475644.1"/>
    </source>
</evidence>
<dbReference type="RefSeq" id="WP_325774290.1">
    <property type="nucleotide sequence ID" value="NZ_VTDN01000001.1"/>
</dbReference>
<protein>
    <submittedName>
        <fullName evidence="2">Uncharacterized protein</fullName>
    </submittedName>
</protein>